<feature type="chain" id="PRO_5047445391" evidence="1">
    <location>
        <begin position="24"/>
        <end position="315"/>
    </location>
</feature>
<evidence type="ECO:0000256" key="1">
    <source>
        <dbReference type="SAM" id="SignalP"/>
    </source>
</evidence>
<evidence type="ECO:0000313" key="2">
    <source>
        <dbReference type="EMBL" id="MBD0723854.1"/>
    </source>
</evidence>
<name>A0ABR7ULV4_9FLAO</name>
<dbReference type="RefSeq" id="WP_188219436.1">
    <property type="nucleotide sequence ID" value="NZ_NASZ01000001.1"/>
</dbReference>
<comment type="caution">
    <text evidence="2">The sequence shown here is derived from an EMBL/GenBank/DDBJ whole genome shotgun (WGS) entry which is preliminary data.</text>
</comment>
<dbReference type="Proteomes" id="UP000661715">
    <property type="component" value="Unassembled WGS sequence"/>
</dbReference>
<gene>
    <name evidence="2" type="ORF">B6A10_01530</name>
</gene>
<sequence>MKNKYFILALTFLCMLVGQISYSQDWNDGGDYQDYYDDFLFIAFQGDGDSHWTFDDNGNAYADYDSGNLSGDVITSSMEFLNYDFDGGADNQQITEMMYNLTEEQMDLWATLDPVTVDSATNFDHEQFMADVTASYLAAQDRLFNDPSSSPDLSSIAEDTLKLLPVVGALYQSGEALENGDYLAAGGYLLWAGLDLYTLGAFSEAGLLIRASAVIAEEVVATQGTNLLVEALGKVGGSRAASEFLGWGNQTTILKSASDFTAEQLIESGYTKQVLTEIYTGLMEAAQKTIPSTGELNPASIARANQIQEILTTLF</sequence>
<keyword evidence="3" id="KW-1185">Reference proteome</keyword>
<dbReference type="EMBL" id="NASZ01000001">
    <property type="protein sequence ID" value="MBD0723854.1"/>
    <property type="molecule type" value="Genomic_DNA"/>
</dbReference>
<evidence type="ECO:0000313" key="3">
    <source>
        <dbReference type="Proteomes" id="UP000661715"/>
    </source>
</evidence>
<keyword evidence="1" id="KW-0732">Signal</keyword>
<proteinExistence type="predicted"/>
<feature type="signal peptide" evidence="1">
    <location>
        <begin position="1"/>
        <end position="23"/>
    </location>
</feature>
<reference evidence="2 3" key="1">
    <citation type="journal article" date="2020" name="Microbiol. Res.">
        <title>Flavobacterium pokkalii sp. nov., a novel plant growth promoting native rhizobacteria isolated from pokkali rice grown in coastal saline affected agricultural regions of southern India, Kerala.</title>
        <authorList>
            <person name="Menon R.R."/>
            <person name="Kumari S."/>
            <person name="Viver T."/>
            <person name="Rameshkumar N."/>
        </authorList>
    </citation>
    <scope>NUCLEOTIDE SEQUENCE [LARGE SCALE GENOMIC DNA]</scope>
    <source>
        <strain evidence="2 3">L1I52</strain>
    </source>
</reference>
<accession>A0ABR7ULV4</accession>
<organism evidence="2 3">
    <name type="scientific">Flavobacterium pokkalii</name>
    <dbReference type="NCBI Taxonomy" id="1940408"/>
    <lineage>
        <taxon>Bacteria</taxon>
        <taxon>Pseudomonadati</taxon>
        <taxon>Bacteroidota</taxon>
        <taxon>Flavobacteriia</taxon>
        <taxon>Flavobacteriales</taxon>
        <taxon>Flavobacteriaceae</taxon>
        <taxon>Flavobacterium</taxon>
    </lineage>
</organism>
<protein>
    <submittedName>
        <fullName evidence="2">Uncharacterized protein</fullName>
    </submittedName>
</protein>